<proteinExistence type="inferred from homology"/>
<dbReference type="SMART" id="SM00385">
    <property type="entry name" value="CYCLIN"/>
    <property type="match status" value="2"/>
</dbReference>
<accession>A0A1J8Q0B0</accession>
<evidence type="ECO:0000313" key="9">
    <source>
        <dbReference type="EMBL" id="OJA14119.1"/>
    </source>
</evidence>
<dbReference type="SMART" id="SM01332">
    <property type="entry name" value="Cyclin_C"/>
    <property type="match status" value="1"/>
</dbReference>
<organism evidence="9 10">
    <name type="scientific">Rhizopogon vesiculosus</name>
    <dbReference type="NCBI Taxonomy" id="180088"/>
    <lineage>
        <taxon>Eukaryota</taxon>
        <taxon>Fungi</taxon>
        <taxon>Dikarya</taxon>
        <taxon>Basidiomycota</taxon>
        <taxon>Agaricomycotina</taxon>
        <taxon>Agaricomycetes</taxon>
        <taxon>Agaricomycetidae</taxon>
        <taxon>Boletales</taxon>
        <taxon>Suillineae</taxon>
        <taxon>Rhizopogonaceae</taxon>
        <taxon>Rhizopogon</taxon>
    </lineage>
</organism>
<evidence type="ECO:0000256" key="5">
    <source>
        <dbReference type="RuleBase" id="RU000383"/>
    </source>
</evidence>
<protein>
    <submittedName>
        <fullName evidence="9">Uncharacterized protein</fullName>
    </submittedName>
</protein>
<feature type="domain" description="Cyclin-like" evidence="7">
    <location>
        <begin position="273"/>
        <end position="357"/>
    </location>
</feature>
<gene>
    <name evidence="9" type="ORF">AZE42_05029</name>
</gene>
<name>A0A1J8Q0B0_9AGAM</name>
<evidence type="ECO:0000256" key="3">
    <source>
        <dbReference type="ARBA" id="ARBA00023127"/>
    </source>
</evidence>
<dbReference type="FunFam" id="1.10.472.10:FF:000001">
    <property type="entry name" value="G2/mitotic-specific cyclin"/>
    <property type="match status" value="1"/>
</dbReference>
<evidence type="ECO:0000313" key="10">
    <source>
        <dbReference type="Proteomes" id="UP000183567"/>
    </source>
</evidence>
<dbReference type="InterPro" id="IPR006671">
    <property type="entry name" value="Cyclin_N"/>
</dbReference>
<dbReference type="PROSITE" id="PS00292">
    <property type="entry name" value="CYCLINS"/>
    <property type="match status" value="1"/>
</dbReference>
<feature type="region of interest" description="Disordered" evidence="6">
    <location>
        <begin position="1"/>
        <end position="26"/>
    </location>
</feature>
<evidence type="ECO:0000256" key="4">
    <source>
        <dbReference type="ARBA" id="ARBA00023306"/>
    </source>
</evidence>
<dbReference type="AlphaFoldDB" id="A0A1J8Q0B0"/>
<dbReference type="Gene3D" id="1.10.472.10">
    <property type="entry name" value="Cyclin-like"/>
    <property type="match status" value="2"/>
</dbReference>
<comment type="similarity">
    <text evidence="1">Belongs to the cyclin family. Cyclin AB subfamily.</text>
</comment>
<sequence>MTNNTRLQSRRIGLSRKNGDENATSKHLRQTSGIGIASRASVVINGLKNGPQRPALGEVTTTAVNRKDVVGKGKDTMKEGVDSGLKRSRSSSLAAATGPQRVPLGPGRAETVVQRPTSRTTRSSVFKRASRQETAVPVIIPTEEEKENDMDVEDVEEDVDLSIISEKEVDSMVDVQEQVAPEQEDKAAAMAAKEPRIWPEVDTERAMRHYREITDIQRTFEDEVDFFDTTMVSEYSDEIFQYMNELEDDVMPSPDYMDGQNEITWVMRQTLVDWLLQVHLRWHMLPETLWIAINLVDRFLTKRVVSLVKLQLVGVTAMFIAAKYEEILAPSVDEFVFITENGYTKEEILKGERIVLQTLDFKISQYCSPYSWMRRISKADNYDIQTRTLGKFLAEVTLLDHRFLRCKPSLIAAVGMYSARRMLGGDWNESFVFHSGFVAEHLEPGHQWICEKLLEDNFASQYVCQKYANKKFLKASLFAIEWAKSNVDAVDTA</sequence>
<dbReference type="GO" id="GO:0051301">
    <property type="term" value="P:cell division"/>
    <property type="evidence" value="ECO:0007669"/>
    <property type="project" value="UniProtKB-KW"/>
</dbReference>
<keyword evidence="2" id="KW-0132">Cell division</keyword>
<dbReference type="EMBL" id="LVVM01003878">
    <property type="protein sequence ID" value="OJA14119.1"/>
    <property type="molecule type" value="Genomic_DNA"/>
</dbReference>
<comment type="caution">
    <text evidence="9">The sequence shown here is derived from an EMBL/GenBank/DDBJ whole genome shotgun (WGS) entry which is preliminary data.</text>
</comment>
<dbReference type="GO" id="GO:0044772">
    <property type="term" value="P:mitotic cell cycle phase transition"/>
    <property type="evidence" value="ECO:0007669"/>
    <property type="project" value="UniProtKB-ARBA"/>
</dbReference>
<dbReference type="Pfam" id="PF00134">
    <property type="entry name" value="Cyclin_N"/>
    <property type="match status" value="1"/>
</dbReference>
<dbReference type="Proteomes" id="UP000183567">
    <property type="component" value="Unassembled WGS sequence"/>
</dbReference>
<evidence type="ECO:0000256" key="2">
    <source>
        <dbReference type="ARBA" id="ARBA00022618"/>
    </source>
</evidence>
<dbReference type="CDD" id="cd20512">
    <property type="entry name" value="CYCLIN_CLBs_yeast_rpt2"/>
    <property type="match status" value="1"/>
</dbReference>
<dbReference type="InterPro" id="IPR036915">
    <property type="entry name" value="Cyclin-like_sf"/>
</dbReference>
<dbReference type="InterPro" id="IPR013763">
    <property type="entry name" value="Cyclin-like_dom"/>
</dbReference>
<feature type="domain" description="Cyclin C-terminal" evidence="8">
    <location>
        <begin position="367"/>
        <end position="481"/>
    </location>
</feature>
<feature type="compositionally biased region" description="Basic and acidic residues" evidence="6">
    <location>
        <begin position="74"/>
        <end position="85"/>
    </location>
</feature>
<evidence type="ECO:0000256" key="1">
    <source>
        <dbReference type="ARBA" id="ARBA00006955"/>
    </source>
</evidence>
<feature type="domain" description="Cyclin-like" evidence="7">
    <location>
        <begin position="371"/>
        <end position="456"/>
    </location>
</feature>
<evidence type="ECO:0000259" key="7">
    <source>
        <dbReference type="SMART" id="SM00385"/>
    </source>
</evidence>
<dbReference type="PANTHER" id="PTHR10177">
    <property type="entry name" value="CYCLINS"/>
    <property type="match status" value="1"/>
</dbReference>
<dbReference type="GO" id="GO:0016538">
    <property type="term" value="F:cyclin-dependent protein serine/threonine kinase regulator activity"/>
    <property type="evidence" value="ECO:0007669"/>
    <property type="project" value="UniProtKB-ARBA"/>
</dbReference>
<evidence type="ECO:0000256" key="6">
    <source>
        <dbReference type="SAM" id="MobiDB-lite"/>
    </source>
</evidence>
<dbReference type="InterPro" id="IPR048258">
    <property type="entry name" value="Cyclins_cyclin-box"/>
</dbReference>
<dbReference type="STRING" id="180088.A0A1J8Q0B0"/>
<keyword evidence="10" id="KW-1185">Reference proteome</keyword>
<dbReference type="InterPro" id="IPR039361">
    <property type="entry name" value="Cyclin"/>
</dbReference>
<keyword evidence="3 5" id="KW-0195">Cyclin</keyword>
<feature type="compositionally biased region" description="Polar residues" evidence="6">
    <location>
        <begin position="114"/>
        <end position="124"/>
    </location>
</feature>
<reference evidence="9 10" key="1">
    <citation type="submission" date="2016-03" db="EMBL/GenBank/DDBJ databases">
        <title>Comparative genomics of the ectomycorrhizal sister species Rhizopogon vinicolor and Rhizopogon vesiculosus (Basidiomycota: Boletales) reveals a divergence of the mating type B locus.</title>
        <authorList>
            <person name="Mujic A.B."/>
            <person name="Kuo A."/>
            <person name="Tritt A."/>
            <person name="Lipzen A."/>
            <person name="Chen C."/>
            <person name="Johnson J."/>
            <person name="Sharma A."/>
            <person name="Barry K."/>
            <person name="Grigoriev I.V."/>
            <person name="Spatafora J.W."/>
        </authorList>
    </citation>
    <scope>NUCLEOTIDE SEQUENCE [LARGE SCALE GENOMIC DNA]</scope>
    <source>
        <strain evidence="9 10">AM-OR11-056</strain>
    </source>
</reference>
<dbReference type="Pfam" id="PF02984">
    <property type="entry name" value="Cyclin_C"/>
    <property type="match status" value="1"/>
</dbReference>
<dbReference type="FunFam" id="1.10.472.10:FF:000005">
    <property type="entry name" value="G2/mitotic-specific cyclin B"/>
    <property type="match status" value="1"/>
</dbReference>
<keyword evidence="4" id="KW-0131">Cell cycle</keyword>
<dbReference type="SUPFAM" id="SSF47954">
    <property type="entry name" value="Cyclin-like"/>
    <property type="match status" value="2"/>
</dbReference>
<dbReference type="OrthoDB" id="5590282at2759"/>
<feature type="region of interest" description="Disordered" evidence="6">
    <location>
        <begin position="74"/>
        <end position="130"/>
    </location>
</feature>
<evidence type="ECO:0000259" key="8">
    <source>
        <dbReference type="SMART" id="SM01332"/>
    </source>
</evidence>
<dbReference type="InterPro" id="IPR004367">
    <property type="entry name" value="Cyclin_C-dom"/>
</dbReference>